<name>A0A4Y7K1D5_PAPSO</name>
<evidence type="ECO:0000313" key="2">
    <source>
        <dbReference type="Proteomes" id="UP000316621"/>
    </source>
</evidence>
<gene>
    <name evidence="1" type="ORF">C5167_009465</name>
</gene>
<keyword evidence="2" id="KW-1185">Reference proteome</keyword>
<organism evidence="1 2">
    <name type="scientific">Papaver somniferum</name>
    <name type="common">Opium poppy</name>
    <dbReference type="NCBI Taxonomy" id="3469"/>
    <lineage>
        <taxon>Eukaryota</taxon>
        <taxon>Viridiplantae</taxon>
        <taxon>Streptophyta</taxon>
        <taxon>Embryophyta</taxon>
        <taxon>Tracheophyta</taxon>
        <taxon>Spermatophyta</taxon>
        <taxon>Magnoliopsida</taxon>
        <taxon>Ranunculales</taxon>
        <taxon>Papaveraceae</taxon>
        <taxon>Papaveroideae</taxon>
        <taxon>Papaver</taxon>
    </lineage>
</organism>
<proteinExistence type="predicted"/>
<dbReference type="Proteomes" id="UP000316621">
    <property type="component" value="Chromosome 6"/>
</dbReference>
<sequence length="106" mass="12180">MLGTPCIIYSTIRHLIGFAALIFELDDELKLKNMIDISDVLPWRFPCKQLFDSIKYWIRNLDSSGVVLGDLGFGRLFNIFIICWYPRVNLILTAKFMPKSAGLCYA</sequence>
<evidence type="ECO:0000313" key="1">
    <source>
        <dbReference type="EMBL" id="RZC65775.1"/>
    </source>
</evidence>
<reference evidence="1 2" key="1">
    <citation type="journal article" date="2018" name="Science">
        <title>The opium poppy genome and morphinan production.</title>
        <authorList>
            <person name="Guo L."/>
            <person name="Winzer T."/>
            <person name="Yang X."/>
            <person name="Li Y."/>
            <person name="Ning Z."/>
            <person name="He Z."/>
            <person name="Teodor R."/>
            <person name="Lu Y."/>
            <person name="Bowser T.A."/>
            <person name="Graham I.A."/>
            <person name="Ye K."/>
        </authorList>
    </citation>
    <scope>NUCLEOTIDE SEQUENCE [LARGE SCALE GENOMIC DNA]</scope>
    <source>
        <strain evidence="2">cv. HN1</strain>
        <tissue evidence="1">Leaves</tissue>
    </source>
</reference>
<accession>A0A4Y7K1D5</accession>
<dbReference type="AlphaFoldDB" id="A0A4Y7K1D5"/>
<dbReference type="Gramene" id="RZC65775">
    <property type="protein sequence ID" value="RZC65775"/>
    <property type="gene ID" value="C5167_009465"/>
</dbReference>
<dbReference type="EMBL" id="CM010720">
    <property type="protein sequence ID" value="RZC65775.1"/>
    <property type="molecule type" value="Genomic_DNA"/>
</dbReference>
<protein>
    <submittedName>
        <fullName evidence="1">Uncharacterized protein</fullName>
    </submittedName>
</protein>